<dbReference type="AlphaFoldDB" id="A0A1H0UUA4"/>
<dbReference type="EMBL" id="FNJI01000036">
    <property type="protein sequence ID" value="SDP69681.1"/>
    <property type="molecule type" value="Genomic_DNA"/>
</dbReference>
<organism evidence="1 2">
    <name type="scientific">Desulforhopalus singaporensis</name>
    <dbReference type="NCBI Taxonomy" id="91360"/>
    <lineage>
        <taxon>Bacteria</taxon>
        <taxon>Pseudomonadati</taxon>
        <taxon>Thermodesulfobacteriota</taxon>
        <taxon>Desulfobulbia</taxon>
        <taxon>Desulfobulbales</taxon>
        <taxon>Desulfocapsaceae</taxon>
        <taxon>Desulforhopalus</taxon>
    </lineage>
</organism>
<reference evidence="1 2" key="1">
    <citation type="submission" date="2016-10" db="EMBL/GenBank/DDBJ databases">
        <authorList>
            <person name="de Groot N.N."/>
        </authorList>
    </citation>
    <scope>NUCLEOTIDE SEQUENCE [LARGE SCALE GENOMIC DNA]</scope>
    <source>
        <strain evidence="1 2">DSM 12130</strain>
    </source>
</reference>
<dbReference type="STRING" id="91360.SAMN05660330_03716"/>
<evidence type="ECO:0000313" key="2">
    <source>
        <dbReference type="Proteomes" id="UP000199073"/>
    </source>
</evidence>
<evidence type="ECO:0000313" key="1">
    <source>
        <dbReference type="EMBL" id="SDP69681.1"/>
    </source>
</evidence>
<name>A0A1H0UUA4_9BACT</name>
<sequence>MTTELEYMVADTESELARTGIDKEIDGVPIKAFVSHVELESADFELTNVYREKLYHKPGAIDEKVPEQTVDIDGDRWTVISHRSGMILSCLTVERSVG</sequence>
<protein>
    <submittedName>
        <fullName evidence="1">Uncharacterized protein</fullName>
    </submittedName>
</protein>
<proteinExistence type="predicted"/>
<gene>
    <name evidence="1" type="ORF">SAMN05660330_03716</name>
</gene>
<dbReference type="Proteomes" id="UP000199073">
    <property type="component" value="Unassembled WGS sequence"/>
</dbReference>
<accession>A0A1H0UUA4</accession>
<keyword evidence="2" id="KW-1185">Reference proteome</keyword>